<dbReference type="FunFam" id="3.40.50.300:FF:000066">
    <property type="entry name" value="ABC transporter B family member 1"/>
    <property type="match status" value="1"/>
</dbReference>
<evidence type="ECO:0000256" key="1">
    <source>
        <dbReference type="ARBA" id="ARBA00004651"/>
    </source>
</evidence>
<keyword evidence="8 13" id="KW-1133">Transmembrane helix</keyword>
<dbReference type="PROSITE" id="PS00211">
    <property type="entry name" value="ABC_TRANSPORTER_1"/>
    <property type="match status" value="2"/>
</dbReference>
<evidence type="ECO:0000256" key="4">
    <source>
        <dbReference type="ARBA" id="ARBA00022692"/>
    </source>
</evidence>
<comment type="subunit">
    <text evidence="11">Interacts with 1-naphthylphthalamic acid (NPA).</text>
</comment>
<dbReference type="InterPro" id="IPR027417">
    <property type="entry name" value="P-loop_NTPase"/>
</dbReference>
<keyword evidence="9 13" id="KW-0472">Membrane</keyword>
<evidence type="ECO:0000313" key="16">
    <source>
        <dbReference type="EMBL" id="KAL3521738.1"/>
    </source>
</evidence>
<evidence type="ECO:0000313" key="17">
    <source>
        <dbReference type="Proteomes" id="UP001630127"/>
    </source>
</evidence>
<evidence type="ECO:0000256" key="10">
    <source>
        <dbReference type="ARBA" id="ARBA00023180"/>
    </source>
</evidence>
<proteinExistence type="inferred from homology"/>
<dbReference type="FunFam" id="1.20.1560.10:FF:000152">
    <property type="entry name" value="MDR-like ABC transporter"/>
    <property type="match status" value="1"/>
</dbReference>
<dbReference type="Gene3D" id="1.20.1560.10">
    <property type="entry name" value="ABC transporter type 1, transmembrane domain"/>
    <property type="match status" value="1"/>
</dbReference>
<dbReference type="Gene3D" id="3.40.50.300">
    <property type="entry name" value="P-loop containing nucleotide triphosphate hydrolases"/>
    <property type="match status" value="2"/>
</dbReference>
<dbReference type="PANTHER" id="PTHR43394">
    <property type="entry name" value="ATP-DEPENDENT PERMEASE MDL1, MITOCHONDRIAL"/>
    <property type="match status" value="1"/>
</dbReference>
<keyword evidence="6" id="KW-0547">Nucleotide-binding</keyword>
<dbReference type="AlphaFoldDB" id="A0ABD2ZRV6"/>
<dbReference type="InterPro" id="IPR036640">
    <property type="entry name" value="ABC1_TM_sf"/>
</dbReference>
<dbReference type="PROSITE" id="PS50929">
    <property type="entry name" value="ABC_TM1F"/>
    <property type="match status" value="2"/>
</dbReference>
<gene>
    <name evidence="16" type="ORF">ACH5RR_019887</name>
</gene>
<feature type="domain" description="ABC transmembrane type-1" evidence="15">
    <location>
        <begin position="61"/>
        <end position="349"/>
    </location>
</feature>
<dbReference type="GO" id="GO:0005886">
    <property type="term" value="C:plasma membrane"/>
    <property type="evidence" value="ECO:0007669"/>
    <property type="project" value="UniProtKB-SubCell"/>
</dbReference>
<feature type="transmembrane region" description="Helical" evidence="13">
    <location>
        <begin position="323"/>
        <end position="341"/>
    </location>
</feature>
<feature type="transmembrane region" description="Helical" evidence="13">
    <location>
        <begin position="737"/>
        <end position="760"/>
    </location>
</feature>
<dbReference type="Pfam" id="PF00664">
    <property type="entry name" value="ABC_membrane"/>
    <property type="match status" value="2"/>
</dbReference>
<feature type="transmembrane region" description="Helical" evidence="13">
    <location>
        <begin position="695"/>
        <end position="725"/>
    </location>
</feature>
<comment type="similarity">
    <text evidence="2">Belongs to the ABC transporter superfamily. ABCB family. Multidrug resistance exporter (TC 3.A.1.201) subfamily.</text>
</comment>
<evidence type="ECO:0000256" key="9">
    <source>
        <dbReference type="ARBA" id="ARBA00023136"/>
    </source>
</evidence>
<dbReference type="CDD" id="cd03249">
    <property type="entry name" value="ABC_MTABC3_MDL1_MDL2"/>
    <property type="match status" value="2"/>
</dbReference>
<organism evidence="16 17">
    <name type="scientific">Cinchona calisaya</name>
    <dbReference type="NCBI Taxonomy" id="153742"/>
    <lineage>
        <taxon>Eukaryota</taxon>
        <taxon>Viridiplantae</taxon>
        <taxon>Streptophyta</taxon>
        <taxon>Embryophyta</taxon>
        <taxon>Tracheophyta</taxon>
        <taxon>Spermatophyta</taxon>
        <taxon>Magnoliopsida</taxon>
        <taxon>eudicotyledons</taxon>
        <taxon>Gunneridae</taxon>
        <taxon>Pentapetalae</taxon>
        <taxon>asterids</taxon>
        <taxon>lamiids</taxon>
        <taxon>Gentianales</taxon>
        <taxon>Rubiaceae</taxon>
        <taxon>Cinchonoideae</taxon>
        <taxon>Cinchoneae</taxon>
        <taxon>Cinchona</taxon>
    </lineage>
</organism>
<feature type="domain" description="ABC transporter" evidence="14">
    <location>
        <begin position="1015"/>
        <end position="1259"/>
    </location>
</feature>
<dbReference type="SUPFAM" id="SSF90123">
    <property type="entry name" value="ABC transporter transmembrane region"/>
    <property type="match status" value="2"/>
</dbReference>
<dbReference type="CDD" id="cd18577">
    <property type="entry name" value="ABC_6TM_Pgp_ABCB1_D1_like"/>
    <property type="match status" value="1"/>
</dbReference>
<feature type="transmembrane region" description="Helical" evidence="13">
    <location>
        <begin position="813"/>
        <end position="831"/>
    </location>
</feature>
<keyword evidence="7" id="KW-0067">ATP-binding</keyword>
<dbReference type="InterPro" id="IPR011527">
    <property type="entry name" value="ABC1_TM_dom"/>
</dbReference>
<dbReference type="InterPro" id="IPR039421">
    <property type="entry name" value="Type_1_exporter"/>
</dbReference>
<dbReference type="GO" id="GO:0005524">
    <property type="term" value="F:ATP binding"/>
    <property type="evidence" value="ECO:0007669"/>
    <property type="project" value="UniProtKB-KW"/>
</dbReference>
<dbReference type="SUPFAM" id="SSF52540">
    <property type="entry name" value="P-loop containing nucleoside triphosphate hydrolases"/>
    <property type="match status" value="2"/>
</dbReference>
<dbReference type="Pfam" id="PF00005">
    <property type="entry name" value="ABC_tran"/>
    <property type="match status" value="2"/>
</dbReference>
<dbReference type="EMBL" id="JBJUIK010000008">
    <property type="protein sequence ID" value="KAL3521738.1"/>
    <property type="molecule type" value="Genomic_DNA"/>
</dbReference>
<feature type="domain" description="ABC transmembrane type-1" evidence="15">
    <location>
        <begin position="696"/>
        <end position="980"/>
    </location>
</feature>
<feature type="compositionally biased region" description="Basic and acidic residues" evidence="12">
    <location>
        <begin position="626"/>
        <end position="643"/>
    </location>
</feature>
<keyword evidence="10" id="KW-0325">Glycoprotein</keyword>
<keyword evidence="17" id="KW-1185">Reference proteome</keyword>
<feature type="transmembrane region" description="Helical" evidence="13">
    <location>
        <begin position="207"/>
        <end position="225"/>
    </location>
</feature>
<sequence>MSLQVQVAETMQAYEEDDREKKYEEEDTDTTMEYLDSSDQNALPFRQLLSYADSLDWTMMFLGTLGSIIHGLAQPVGYLLLGKALNGYGNNIGDTDSMVKALKKVVPYVWYMAIATFPAGVAEIGCWMHASERQVSRLRLAYLRAVLNQEIGAFDTDLTSAKVISGISDHMLVIQDAIGEKLGHFLSCIATFLSGVFIAFISSWEVSLLTLFIVPMILLIGATYTKKMNYVSASKMMYLSEATTIVEQTVSQIKTVYAFVGENRAIKSLSKCLEKQLTISKREAFIKGAGTGMFQTVTFTSWALIVWVGAAVVVHKGSTGGDVIAAVMSILFGAISLTYAAPDMQIFNQAKAAGREVFQVIKRKPAISSVSKGKILEVIDGSIDLRNVHFAYPSRQENTILQGFSLSIPAGKVVALVGSSGCGKSTVISLVTRFYDPEKGEIFIDNSNIKELDLKFLRRNIGLVSQEPSLFAGTIKDNIKVGKMDADDVQIQHAAILANADFFINQLPEQYLTQVGQGGLQLSGGQKQRIAIARAILKNPPILLLDEATSALDSESEKIVQEALETAMQGRTVILIAHRMSTIINADMIVVVDNGKVSETGTHNSLLDTSEFYNNLFRMQNIYQESDPRPKESNEETTSDKEQVASQYQEQEEEPTPQNRNLTDPPKEQEDKEITEAAIFFRIWFGLNKKEFGRILIGSFAAAFAGISKPVFGYFIITIGVAYFHPHAMQKVGRYSLFFSSIGLLSLFAHTMQHYLFGVVGEKAMTNLRQALYSATLRNELAWFEKPENSVGSLTSRIINETSTVKTIIADRMAVIVQCISSILIATIVSMKVNWRMGLVAWAVMPCHFIGGLIQAKSAKGFSSENSAAHSELVSLASESATNIKTLASFCHEEQILEKAKLSLKKPLRLSRRESVKYGIIQGVSLCLWNIAHAVALWYTTLLVERRQATFENGIRSYQIFSLTVPSITELWTLIPTVFSAISILTPVFETLDRHTEIEPDKPENTPLERIKGDIEFKNVHFNYPSRQEMTVLDSFSLKIEAGSRVALVGPSGAGKSSILALLLRFYDAKEGRVLVDGKNIKDYNLRMLRSQIGLVQQEPLLFSFSIRDNICYGNQEASEAEIIEVSRQANIHEFISTLADGYDTVVGEKGSLLSGGQKQRIAIARALLKRPAVMLLDEATSALDAESERAVVSALELPKVVNTHAFVSKMTQITVAHRLSTVMNSDIIVVMDRGKVVEMGSHSSLITAPEGVYMKLYRLQSMKKN</sequence>
<evidence type="ECO:0000259" key="15">
    <source>
        <dbReference type="PROSITE" id="PS50929"/>
    </source>
</evidence>
<dbReference type="Proteomes" id="UP001630127">
    <property type="component" value="Unassembled WGS sequence"/>
</dbReference>
<evidence type="ECO:0000256" key="12">
    <source>
        <dbReference type="SAM" id="MobiDB-lite"/>
    </source>
</evidence>
<evidence type="ECO:0000256" key="8">
    <source>
        <dbReference type="ARBA" id="ARBA00022989"/>
    </source>
</evidence>
<keyword evidence="3" id="KW-0813">Transport</keyword>
<name>A0ABD2ZRV6_9GENT</name>
<dbReference type="PROSITE" id="PS50893">
    <property type="entry name" value="ABC_TRANSPORTER_2"/>
    <property type="match status" value="2"/>
</dbReference>
<comment type="caution">
    <text evidence="16">The sequence shown here is derived from an EMBL/GenBank/DDBJ whole genome shotgun (WGS) entry which is preliminary data.</text>
</comment>
<dbReference type="InterPro" id="IPR003593">
    <property type="entry name" value="AAA+_ATPase"/>
</dbReference>
<keyword evidence="4 13" id="KW-0812">Transmembrane</keyword>
<accession>A0ABD2ZRV6</accession>
<evidence type="ECO:0000259" key="14">
    <source>
        <dbReference type="PROSITE" id="PS50893"/>
    </source>
</evidence>
<feature type="transmembrane region" description="Helical" evidence="13">
    <location>
        <begin position="297"/>
        <end position="317"/>
    </location>
</feature>
<dbReference type="InterPro" id="IPR017871">
    <property type="entry name" value="ABC_transporter-like_CS"/>
</dbReference>
<evidence type="ECO:0000256" key="6">
    <source>
        <dbReference type="ARBA" id="ARBA00022741"/>
    </source>
</evidence>
<comment type="subcellular location">
    <subcellularLocation>
        <location evidence="1">Cell membrane</location>
        <topology evidence="1">Multi-pass membrane protein</topology>
    </subcellularLocation>
</comment>
<evidence type="ECO:0000256" key="11">
    <source>
        <dbReference type="ARBA" id="ARBA00062948"/>
    </source>
</evidence>
<evidence type="ECO:0000256" key="2">
    <source>
        <dbReference type="ARBA" id="ARBA00007577"/>
    </source>
</evidence>
<evidence type="ECO:0000256" key="7">
    <source>
        <dbReference type="ARBA" id="ARBA00022840"/>
    </source>
</evidence>
<evidence type="ECO:0000256" key="13">
    <source>
        <dbReference type="SAM" id="Phobius"/>
    </source>
</evidence>
<dbReference type="SMART" id="SM00382">
    <property type="entry name" value="AAA"/>
    <property type="match status" value="2"/>
</dbReference>
<dbReference type="InterPro" id="IPR003439">
    <property type="entry name" value="ABC_transporter-like_ATP-bd"/>
</dbReference>
<feature type="region of interest" description="Disordered" evidence="12">
    <location>
        <begin position="624"/>
        <end position="670"/>
    </location>
</feature>
<evidence type="ECO:0000256" key="5">
    <source>
        <dbReference type="ARBA" id="ARBA00022737"/>
    </source>
</evidence>
<feature type="transmembrane region" description="Helical" evidence="13">
    <location>
        <begin position="182"/>
        <end position="201"/>
    </location>
</feature>
<protein>
    <submittedName>
        <fullName evidence="16">Uncharacterized protein</fullName>
    </submittedName>
</protein>
<dbReference type="FunFam" id="3.40.50.300:FF:000205">
    <property type="entry name" value="ABC transporter B family member 4"/>
    <property type="match status" value="1"/>
</dbReference>
<feature type="domain" description="ABC transporter" evidence="14">
    <location>
        <begin position="383"/>
        <end position="619"/>
    </location>
</feature>
<keyword evidence="5" id="KW-0677">Repeat</keyword>
<dbReference type="PANTHER" id="PTHR43394:SF1">
    <property type="entry name" value="ATP-BINDING CASSETTE SUB-FAMILY B MEMBER 10, MITOCHONDRIAL"/>
    <property type="match status" value="1"/>
</dbReference>
<feature type="transmembrane region" description="Helical" evidence="13">
    <location>
        <begin position="108"/>
        <end position="130"/>
    </location>
</feature>
<feature type="transmembrane region" description="Helical" evidence="13">
    <location>
        <begin position="55"/>
        <end position="73"/>
    </location>
</feature>
<evidence type="ECO:0000256" key="3">
    <source>
        <dbReference type="ARBA" id="ARBA00022448"/>
    </source>
</evidence>
<reference evidence="16 17" key="1">
    <citation type="submission" date="2024-11" db="EMBL/GenBank/DDBJ databases">
        <title>A near-complete genome assembly of Cinchona calisaya.</title>
        <authorList>
            <person name="Lian D.C."/>
            <person name="Zhao X.W."/>
            <person name="Wei L."/>
        </authorList>
    </citation>
    <scope>NUCLEOTIDE SEQUENCE [LARGE SCALE GENOMIC DNA]</scope>
    <source>
        <tissue evidence="16">Nenye</tissue>
    </source>
</reference>
<dbReference type="CDD" id="cd18578">
    <property type="entry name" value="ABC_6TM_Pgp_ABCB1_D2_like"/>
    <property type="match status" value="1"/>
</dbReference>